<name>A0ABQ6N8U5_9STRA</name>
<feature type="transmembrane region" description="Helical" evidence="1">
    <location>
        <begin position="437"/>
        <end position="456"/>
    </location>
</feature>
<sequence>GEGGLTMEQQLVKHVSVLPKRRQFRSIAACIGFDPETKRGLNKDLAFFTEKRRLLFIKKMLQQTKMETDYHALGLEEARFRGKLVPHVSSVIFEDSRTKNLQMFSVGEAELAMQNCGQAWQGETSTISPLSVAERRQIVDTAKGWMLEDLSVVAFTYSPIPFMHEQYINGCKDKVAFLLDEGEGMGALNEIKGGQKDRAIADPKEVDWKLTEDQIFLGLLGSTSGPRRAIAPLITRCNSGGIRFVYFSPRNMRRSKEIGVKLGLEMGWNCAISLRALDGQEHDEHRMISSYADWDVNAKLPHGVEAVRQHLIDVDNVPLLVSLFTDSTSDSTKQMIDIFREYHDTVLVLGSAHHARNMNVFGSQSVSIGVHVFDVDADGDGGGEGGGEAKEFIEAGLKFASDVICKNCFFTASVGTVGALTDVVGVARAATEAAAGGVLYVCVSGLALSFLCILSLCIPDLSMVQLDPLIGLIYLLGLVPAVGFSICFCKADRGVMKRCPQKNEPDVVFAGRREVETRGAGLLGRAALWAGGALLAGLLADDARDGGLAALLELCLCSVVGSAGACYATEYVWSGWIVLRNRVWLGVCGAAVAVVAALLFTCLQGQPGVAFHVVFFVWPVAALGLGEGVFKRAEKAIYERTHLLARLQFETRLGMWSPR</sequence>
<organism evidence="2 3">
    <name type="scientific">Tetraparma gracilis</name>
    <dbReference type="NCBI Taxonomy" id="2962635"/>
    <lineage>
        <taxon>Eukaryota</taxon>
        <taxon>Sar</taxon>
        <taxon>Stramenopiles</taxon>
        <taxon>Ochrophyta</taxon>
        <taxon>Bolidophyceae</taxon>
        <taxon>Parmales</taxon>
        <taxon>Triparmaceae</taxon>
        <taxon>Tetraparma</taxon>
    </lineage>
</organism>
<proteinExistence type="predicted"/>
<keyword evidence="3" id="KW-1185">Reference proteome</keyword>
<dbReference type="PANTHER" id="PTHR13219:SF6">
    <property type="entry name" value="TRANSMEMBRANE PROTEIN 94"/>
    <property type="match status" value="1"/>
</dbReference>
<comment type="caution">
    <text evidence="2">The sequence shown here is derived from an EMBL/GenBank/DDBJ whole genome shotgun (WGS) entry which is preliminary data.</text>
</comment>
<keyword evidence="1" id="KW-0812">Transmembrane</keyword>
<feature type="transmembrane region" description="Helical" evidence="1">
    <location>
        <begin position="609"/>
        <end position="630"/>
    </location>
</feature>
<feature type="transmembrane region" description="Helical" evidence="1">
    <location>
        <begin position="583"/>
        <end position="603"/>
    </location>
</feature>
<keyword evidence="1" id="KW-1133">Transmembrane helix</keyword>
<dbReference type="PANTHER" id="PTHR13219">
    <property type="entry name" value="TRANSMEMBRANE PROTEIN 94"/>
    <property type="match status" value="1"/>
</dbReference>
<feature type="transmembrane region" description="Helical" evidence="1">
    <location>
        <begin position="468"/>
        <end position="488"/>
    </location>
</feature>
<reference evidence="2 3" key="1">
    <citation type="journal article" date="2023" name="Commun. Biol.">
        <title>Genome analysis of Parmales, the sister group of diatoms, reveals the evolutionary specialization of diatoms from phago-mixotrophs to photoautotrophs.</title>
        <authorList>
            <person name="Ban H."/>
            <person name="Sato S."/>
            <person name="Yoshikawa S."/>
            <person name="Yamada K."/>
            <person name="Nakamura Y."/>
            <person name="Ichinomiya M."/>
            <person name="Sato N."/>
            <person name="Blanc-Mathieu R."/>
            <person name="Endo H."/>
            <person name="Kuwata A."/>
            <person name="Ogata H."/>
        </authorList>
    </citation>
    <scope>NUCLEOTIDE SEQUENCE [LARGE SCALE GENOMIC DNA]</scope>
</reference>
<evidence type="ECO:0000313" key="2">
    <source>
        <dbReference type="EMBL" id="GMI42945.1"/>
    </source>
</evidence>
<feature type="transmembrane region" description="Helical" evidence="1">
    <location>
        <begin position="546"/>
        <end position="571"/>
    </location>
</feature>
<feature type="transmembrane region" description="Helical" evidence="1">
    <location>
        <begin position="409"/>
        <end position="430"/>
    </location>
</feature>
<feature type="non-terminal residue" evidence="2">
    <location>
        <position position="1"/>
    </location>
</feature>
<keyword evidence="1" id="KW-0472">Membrane</keyword>
<accession>A0ABQ6N8U5</accession>
<feature type="transmembrane region" description="Helical" evidence="1">
    <location>
        <begin position="522"/>
        <end position="540"/>
    </location>
</feature>
<dbReference type="InterPro" id="IPR039720">
    <property type="entry name" value="TMEM94"/>
</dbReference>
<evidence type="ECO:0000256" key="1">
    <source>
        <dbReference type="SAM" id="Phobius"/>
    </source>
</evidence>
<dbReference type="Proteomes" id="UP001165060">
    <property type="component" value="Unassembled WGS sequence"/>
</dbReference>
<gene>
    <name evidence="2" type="ORF">TeGR_g2287</name>
</gene>
<dbReference type="EMBL" id="BRYB01002319">
    <property type="protein sequence ID" value="GMI42945.1"/>
    <property type="molecule type" value="Genomic_DNA"/>
</dbReference>
<protein>
    <submittedName>
        <fullName evidence="2">Uncharacterized protein</fullName>
    </submittedName>
</protein>
<evidence type="ECO:0000313" key="3">
    <source>
        <dbReference type="Proteomes" id="UP001165060"/>
    </source>
</evidence>